<organism evidence="2 3">
    <name type="scientific">Phyllobacterium pellucidum</name>
    <dbReference type="NCBI Taxonomy" id="2740464"/>
    <lineage>
        <taxon>Bacteria</taxon>
        <taxon>Pseudomonadati</taxon>
        <taxon>Pseudomonadota</taxon>
        <taxon>Alphaproteobacteria</taxon>
        <taxon>Hyphomicrobiales</taxon>
        <taxon>Phyllobacteriaceae</taxon>
        <taxon>Phyllobacterium</taxon>
    </lineage>
</organism>
<sequence>MDAATTEKIYLELLELDRRLQELVEEMQGLTFEMRETRKVLAEGQARNDALKQKLFGNRFQSAEMVAHG</sequence>
<accession>A0A849VNQ6</accession>
<feature type="coiled-coil region" evidence="1">
    <location>
        <begin position="13"/>
        <end position="54"/>
    </location>
</feature>
<dbReference type="EMBL" id="JABUMX010000002">
    <property type="protein sequence ID" value="NTS31481.1"/>
    <property type="molecule type" value="Genomic_DNA"/>
</dbReference>
<evidence type="ECO:0000256" key="1">
    <source>
        <dbReference type="SAM" id="Coils"/>
    </source>
</evidence>
<evidence type="ECO:0000313" key="2">
    <source>
        <dbReference type="EMBL" id="NTS31481.1"/>
    </source>
</evidence>
<protein>
    <submittedName>
        <fullName evidence="2">Uncharacterized protein</fullName>
    </submittedName>
</protein>
<evidence type="ECO:0000313" key="3">
    <source>
        <dbReference type="Proteomes" id="UP000550508"/>
    </source>
</evidence>
<dbReference type="RefSeq" id="WP_113280634.1">
    <property type="nucleotide sequence ID" value="NZ_JABUMX010000002.1"/>
</dbReference>
<dbReference type="AlphaFoldDB" id="A0A849VNQ6"/>
<name>A0A849VNQ6_9HYPH</name>
<keyword evidence="3" id="KW-1185">Reference proteome</keyword>
<gene>
    <name evidence="2" type="ORF">HQ945_09480</name>
</gene>
<dbReference type="Proteomes" id="UP000550508">
    <property type="component" value="Unassembled WGS sequence"/>
</dbReference>
<reference evidence="2 3" key="1">
    <citation type="submission" date="2020-05" db="EMBL/GenBank/DDBJ databases">
        <authorList>
            <person name="Kim M.K."/>
        </authorList>
    </citation>
    <scope>NUCLEOTIDE SEQUENCE [LARGE SCALE GENOMIC DNA]</scope>
    <source>
        <strain evidence="2 3">BT25</strain>
    </source>
</reference>
<comment type="caution">
    <text evidence="2">The sequence shown here is derived from an EMBL/GenBank/DDBJ whole genome shotgun (WGS) entry which is preliminary data.</text>
</comment>
<keyword evidence="1" id="KW-0175">Coiled coil</keyword>
<proteinExistence type="predicted"/>